<comment type="caution">
    <text evidence="2">The sequence shown here is derived from an EMBL/GenBank/DDBJ whole genome shotgun (WGS) entry which is preliminary data.</text>
</comment>
<feature type="transmembrane region" description="Helical" evidence="1">
    <location>
        <begin position="91"/>
        <end position="113"/>
    </location>
</feature>
<proteinExistence type="predicted"/>
<keyword evidence="1" id="KW-1133">Transmembrane helix</keyword>
<dbReference type="AlphaFoldDB" id="S9V4V7"/>
<dbReference type="Proteomes" id="UP000015354">
    <property type="component" value="Unassembled WGS sequence"/>
</dbReference>
<reference evidence="2 3" key="1">
    <citation type="journal article" date="2013" name="PLoS ONE">
        <title>Predicting the Proteins of Angomonas deanei, Strigomonas culicis and Their Respective Endosymbionts Reveals New Aspects of the Trypanosomatidae Family.</title>
        <authorList>
            <person name="Motta M.C."/>
            <person name="Martins A.C."/>
            <person name="de Souza S.S."/>
            <person name="Catta-Preta C.M."/>
            <person name="Silva R."/>
            <person name="Klein C.C."/>
            <person name="de Almeida L.G."/>
            <person name="de Lima Cunha O."/>
            <person name="Ciapina L.P."/>
            <person name="Brocchi M."/>
            <person name="Colabardini A.C."/>
            <person name="de Araujo Lima B."/>
            <person name="Machado C.R."/>
            <person name="de Almeida Soares C.M."/>
            <person name="Probst C.M."/>
            <person name="de Menezes C.B."/>
            <person name="Thompson C.E."/>
            <person name="Bartholomeu D.C."/>
            <person name="Gradia D.F."/>
            <person name="Pavoni D.P."/>
            <person name="Grisard E.C."/>
            <person name="Fantinatti-Garboggini F."/>
            <person name="Marchini F.K."/>
            <person name="Rodrigues-Luiz G.F."/>
            <person name="Wagner G."/>
            <person name="Goldman G.H."/>
            <person name="Fietto J.L."/>
            <person name="Elias M.C."/>
            <person name="Goldman M.H."/>
            <person name="Sagot M.F."/>
            <person name="Pereira M."/>
            <person name="Stoco P.H."/>
            <person name="de Mendonca-Neto R.P."/>
            <person name="Teixeira S.M."/>
            <person name="Maciel T.E."/>
            <person name="de Oliveira Mendes T.A."/>
            <person name="Urmenyi T.P."/>
            <person name="de Souza W."/>
            <person name="Schenkman S."/>
            <person name="de Vasconcelos A.T."/>
        </authorList>
    </citation>
    <scope>NUCLEOTIDE SEQUENCE [LARGE SCALE GENOMIC DNA]</scope>
</reference>
<accession>S9V4V7</accession>
<feature type="transmembrane region" description="Helical" evidence="1">
    <location>
        <begin position="12"/>
        <end position="34"/>
    </location>
</feature>
<gene>
    <name evidence="2" type="ORF">STCU_00768</name>
</gene>
<dbReference type="EMBL" id="ATMH01000768">
    <property type="protein sequence ID" value="EPY36074.1"/>
    <property type="molecule type" value="Genomic_DNA"/>
</dbReference>
<evidence type="ECO:0000313" key="2">
    <source>
        <dbReference type="EMBL" id="EPY36074.1"/>
    </source>
</evidence>
<evidence type="ECO:0000256" key="1">
    <source>
        <dbReference type="SAM" id="Phobius"/>
    </source>
</evidence>
<evidence type="ECO:0000313" key="3">
    <source>
        <dbReference type="Proteomes" id="UP000015354"/>
    </source>
</evidence>
<protein>
    <submittedName>
        <fullName evidence="2">Uncharacterized protein</fullName>
    </submittedName>
</protein>
<keyword evidence="1" id="KW-0812">Transmembrane</keyword>
<name>S9V4V7_9TRYP</name>
<keyword evidence="3" id="KW-1185">Reference proteome</keyword>
<dbReference type="OrthoDB" id="238257at2759"/>
<keyword evidence="1" id="KW-0472">Membrane</keyword>
<organism evidence="2 3">
    <name type="scientific">Strigomonas culicis</name>
    <dbReference type="NCBI Taxonomy" id="28005"/>
    <lineage>
        <taxon>Eukaryota</taxon>
        <taxon>Discoba</taxon>
        <taxon>Euglenozoa</taxon>
        <taxon>Kinetoplastea</taxon>
        <taxon>Metakinetoplastina</taxon>
        <taxon>Trypanosomatida</taxon>
        <taxon>Trypanosomatidae</taxon>
        <taxon>Strigomonadinae</taxon>
        <taxon>Strigomonas</taxon>
    </lineage>
</organism>
<sequence length="182" mass="20679">MYRNTKISLKCCVFYSSFLIFPFFVSLFALILYARSFSRLDKMLRSKLILAPTLSKATRLQLGNIKTDYGMVSTAAGSREKWGFIFASRTYPILGTIGIAVLVMSTFTIIGTYQQYRDMIVMSEHISYQDVKDRCLTPIPGWARIHSLAIGTPEGPATYRDPTPLDWLPFELKLGYVKQASY</sequence>